<dbReference type="SUPFAM" id="SSF46785">
    <property type="entry name" value="Winged helix' DNA-binding domain"/>
    <property type="match status" value="1"/>
</dbReference>
<dbReference type="GO" id="GO:0005524">
    <property type="term" value="F:ATP binding"/>
    <property type="evidence" value="ECO:0007669"/>
    <property type="project" value="UniProtKB-KW"/>
</dbReference>
<reference evidence="3 4" key="1">
    <citation type="submission" date="2018-10" db="EMBL/GenBank/DDBJ databases">
        <title>Co-occurring genomic capacity for anaerobic methane metabolism and dissimilatory sulfite reduction discovered in the Korarchaeota.</title>
        <authorList>
            <person name="Mckay L.J."/>
            <person name="Dlakic M."/>
            <person name="Fields M.W."/>
            <person name="Delmont T.O."/>
            <person name="Eren A.M."/>
            <person name="Jay Z.J."/>
            <person name="Klingelsmith K.B."/>
            <person name="Rusch D.B."/>
            <person name="Inskeep W.P."/>
        </authorList>
    </citation>
    <scope>NUCLEOTIDE SEQUENCE [LARGE SCALE GENOMIC DNA]</scope>
    <source>
        <strain evidence="3 4">MDKW</strain>
    </source>
</reference>
<evidence type="ECO:0000313" key="3">
    <source>
        <dbReference type="EMBL" id="RSN74008.1"/>
    </source>
</evidence>
<sequence length="377" mass="43490">MLILLLMASWLVHQIAFKISYPPKLVRGVTMYFDPEPKTRREDLFNMENELKELSDGLKRGKLVVVTGLRRYGKTSLILTYLNEEKLDNIFLDCRLLPSGMVSMDSFLDLLEAELNRKSWAKRILSRVEGISISEIGIKLKKRDINSLVDVLHALEGKILVIDEAQELRRSKHRFDSIIAYAYDHLNLKIVLSGSQVGLLYRFLRVDDPEAPLYGRPFKEVRMRKLNDEEAMEFLRKGFEQAGINVEGPVLEEARRRFDGVIGWLTYFGFSMISRREPIDRIARRASKLAISELEHALRIYGPAESRYKEVLRIIATLEHARWAQIKRGVEARIGRIPNNTLSSILRNLVDSGFLEKVKEGYKIADPVLRSGILSYW</sequence>
<dbReference type="PANTHER" id="PTHR34301:SF8">
    <property type="entry name" value="ATPASE DOMAIN-CONTAINING PROTEIN"/>
    <property type="match status" value="1"/>
</dbReference>
<dbReference type="EMBL" id="RCOS01000103">
    <property type="protein sequence ID" value="RSN74008.1"/>
    <property type="molecule type" value="Genomic_DNA"/>
</dbReference>
<dbReference type="Pfam" id="PF21100">
    <property type="entry name" value="WHD_MCM"/>
    <property type="match status" value="1"/>
</dbReference>
<dbReference type="Gene3D" id="3.40.50.300">
    <property type="entry name" value="P-loop containing nucleotide triphosphate hydrolases"/>
    <property type="match status" value="1"/>
</dbReference>
<evidence type="ECO:0000313" key="4">
    <source>
        <dbReference type="Proteomes" id="UP000277582"/>
    </source>
</evidence>
<proteinExistence type="predicted"/>
<evidence type="ECO:0000259" key="1">
    <source>
        <dbReference type="Pfam" id="PF01637"/>
    </source>
</evidence>
<dbReference type="Gene3D" id="1.10.10.10">
    <property type="entry name" value="Winged helix-like DNA-binding domain superfamily/Winged helix DNA-binding domain"/>
    <property type="match status" value="1"/>
</dbReference>
<feature type="domain" description="MCM C-terminal" evidence="2">
    <location>
        <begin position="304"/>
        <end position="364"/>
    </location>
</feature>
<dbReference type="Proteomes" id="UP000277582">
    <property type="component" value="Unassembled WGS sequence"/>
</dbReference>
<dbReference type="AlphaFoldDB" id="A0A3R9X2Q6"/>
<evidence type="ECO:0000259" key="2">
    <source>
        <dbReference type="Pfam" id="PF21100"/>
    </source>
</evidence>
<dbReference type="Pfam" id="PF01637">
    <property type="entry name" value="ATPase_2"/>
    <property type="match status" value="1"/>
</dbReference>
<dbReference type="InterPro" id="IPR027417">
    <property type="entry name" value="P-loop_NTPase"/>
</dbReference>
<dbReference type="Gene3D" id="1.10.8.60">
    <property type="match status" value="1"/>
</dbReference>
<protein>
    <submittedName>
        <fullName evidence="3">ATP-binding protein</fullName>
    </submittedName>
</protein>
<name>A0A3R9X2Q6_9CREN</name>
<dbReference type="InterPro" id="IPR036390">
    <property type="entry name" value="WH_DNA-bd_sf"/>
</dbReference>
<keyword evidence="3" id="KW-0067">ATP-binding</keyword>
<comment type="caution">
    <text evidence="3">The sequence shown here is derived from an EMBL/GenBank/DDBJ whole genome shotgun (WGS) entry which is preliminary data.</text>
</comment>
<dbReference type="InterPro" id="IPR011579">
    <property type="entry name" value="ATPase_dom"/>
</dbReference>
<gene>
    <name evidence="3" type="ORF">D6D85_08960</name>
</gene>
<accession>A0A3R9X2Q6</accession>
<organism evidence="3 4">
    <name type="scientific">Candidatus Methanodesulfokora washburnensis</name>
    <dbReference type="NCBI Taxonomy" id="2478471"/>
    <lineage>
        <taxon>Archaea</taxon>
        <taxon>Thermoproteota</taxon>
        <taxon>Candidatus Korarchaeia</taxon>
        <taxon>Candidatus Korarchaeia incertae sedis</taxon>
        <taxon>Candidatus Methanodesulfokora</taxon>
    </lineage>
</organism>
<dbReference type="SUPFAM" id="SSF52540">
    <property type="entry name" value="P-loop containing nucleoside triphosphate hydrolases"/>
    <property type="match status" value="1"/>
</dbReference>
<feature type="domain" description="ATPase" evidence="1">
    <location>
        <begin position="45"/>
        <end position="261"/>
    </location>
</feature>
<dbReference type="PANTHER" id="PTHR34301">
    <property type="entry name" value="DNA-BINDING PROTEIN-RELATED"/>
    <property type="match status" value="1"/>
</dbReference>
<dbReference type="InterPro" id="IPR048907">
    <property type="entry name" value="WHD_MCM_arc"/>
</dbReference>
<keyword evidence="4" id="KW-1185">Reference proteome</keyword>
<dbReference type="InterPro" id="IPR036388">
    <property type="entry name" value="WH-like_DNA-bd_sf"/>
</dbReference>
<keyword evidence="3" id="KW-0547">Nucleotide-binding</keyword>